<dbReference type="InterPro" id="IPR045469">
    <property type="entry name" value="Nis1"/>
</dbReference>
<feature type="signal peptide" evidence="1">
    <location>
        <begin position="1"/>
        <end position="18"/>
    </location>
</feature>
<dbReference type="Pfam" id="PF19271">
    <property type="entry name" value="Nis1"/>
    <property type="match status" value="1"/>
</dbReference>
<gene>
    <name evidence="2" type="ORF">CPB83DRAFT_898020</name>
</gene>
<evidence type="ECO:0000313" key="2">
    <source>
        <dbReference type="EMBL" id="KAF9524266.1"/>
    </source>
</evidence>
<sequence>MKLSTFVVATIGIVGAAAQRSFIANPIAGTTISPGQHITVQVIRPNSLQGSTEVGLVIALLQCREDPCPPPSSQLGNVLYNGQYNPVLHEQPGRPYQNFTVTVPGFQAGDGLNKAQLATARFHLIGAGPSPTLELNTVQLNLKF</sequence>
<proteinExistence type="predicted"/>
<accession>A0A9P6JKJ2</accession>
<keyword evidence="3" id="KW-1185">Reference proteome</keyword>
<evidence type="ECO:0000256" key="1">
    <source>
        <dbReference type="SAM" id="SignalP"/>
    </source>
</evidence>
<name>A0A9P6JKJ2_9AGAR</name>
<dbReference type="EMBL" id="MU157901">
    <property type="protein sequence ID" value="KAF9524266.1"/>
    <property type="molecule type" value="Genomic_DNA"/>
</dbReference>
<dbReference type="AlphaFoldDB" id="A0A9P6JKJ2"/>
<comment type="caution">
    <text evidence="2">The sequence shown here is derived from an EMBL/GenBank/DDBJ whole genome shotgun (WGS) entry which is preliminary data.</text>
</comment>
<protein>
    <submittedName>
        <fullName evidence="2">Uncharacterized protein</fullName>
    </submittedName>
</protein>
<dbReference type="Proteomes" id="UP000807306">
    <property type="component" value="Unassembled WGS sequence"/>
</dbReference>
<keyword evidence="1" id="KW-0732">Signal</keyword>
<feature type="chain" id="PRO_5040506267" evidence="1">
    <location>
        <begin position="19"/>
        <end position="144"/>
    </location>
</feature>
<dbReference type="OrthoDB" id="2841294at2759"/>
<organism evidence="2 3">
    <name type="scientific">Crepidotus variabilis</name>
    <dbReference type="NCBI Taxonomy" id="179855"/>
    <lineage>
        <taxon>Eukaryota</taxon>
        <taxon>Fungi</taxon>
        <taxon>Dikarya</taxon>
        <taxon>Basidiomycota</taxon>
        <taxon>Agaricomycotina</taxon>
        <taxon>Agaricomycetes</taxon>
        <taxon>Agaricomycetidae</taxon>
        <taxon>Agaricales</taxon>
        <taxon>Agaricineae</taxon>
        <taxon>Crepidotaceae</taxon>
        <taxon>Crepidotus</taxon>
    </lineage>
</organism>
<reference evidence="2" key="1">
    <citation type="submission" date="2020-11" db="EMBL/GenBank/DDBJ databases">
        <authorList>
            <consortium name="DOE Joint Genome Institute"/>
            <person name="Ahrendt S."/>
            <person name="Riley R."/>
            <person name="Andreopoulos W."/>
            <person name="Labutti K."/>
            <person name="Pangilinan J."/>
            <person name="Ruiz-Duenas F.J."/>
            <person name="Barrasa J.M."/>
            <person name="Sanchez-Garcia M."/>
            <person name="Camarero S."/>
            <person name="Miyauchi S."/>
            <person name="Serrano A."/>
            <person name="Linde D."/>
            <person name="Babiker R."/>
            <person name="Drula E."/>
            <person name="Ayuso-Fernandez I."/>
            <person name="Pacheco R."/>
            <person name="Padilla G."/>
            <person name="Ferreira P."/>
            <person name="Barriuso J."/>
            <person name="Kellner H."/>
            <person name="Castanera R."/>
            <person name="Alfaro M."/>
            <person name="Ramirez L."/>
            <person name="Pisabarro A.G."/>
            <person name="Kuo A."/>
            <person name="Tritt A."/>
            <person name="Lipzen A."/>
            <person name="He G."/>
            <person name="Yan M."/>
            <person name="Ng V."/>
            <person name="Cullen D."/>
            <person name="Martin F."/>
            <person name="Rosso M.-N."/>
            <person name="Henrissat B."/>
            <person name="Hibbett D."/>
            <person name="Martinez A.T."/>
            <person name="Grigoriev I.V."/>
        </authorList>
    </citation>
    <scope>NUCLEOTIDE SEQUENCE</scope>
    <source>
        <strain evidence="2">CBS 506.95</strain>
    </source>
</reference>
<evidence type="ECO:0000313" key="3">
    <source>
        <dbReference type="Proteomes" id="UP000807306"/>
    </source>
</evidence>